<comment type="caution">
    <text evidence="2">The sequence shown here is derived from an EMBL/GenBank/DDBJ whole genome shotgun (WGS) entry which is preliminary data.</text>
</comment>
<dbReference type="RefSeq" id="WP_034384119.1">
    <property type="nucleotide sequence ID" value="NZ_AWTN01000159.1"/>
</dbReference>
<name>A0A0E3B782_9BURK</name>
<dbReference type="CDD" id="cd00093">
    <property type="entry name" value="HTH_XRE"/>
    <property type="match status" value="1"/>
</dbReference>
<proteinExistence type="predicted"/>
<evidence type="ECO:0000313" key="2">
    <source>
        <dbReference type="EMBL" id="KGG82237.1"/>
    </source>
</evidence>
<dbReference type="InterPro" id="IPR017507">
    <property type="entry name" value="Tscrpt_reg_HipB-like"/>
</dbReference>
<dbReference type="SUPFAM" id="SSF47413">
    <property type="entry name" value="lambda repressor-like DNA-binding domains"/>
    <property type="match status" value="1"/>
</dbReference>
<evidence type="ECO:0000313" key="3">
    <source>
        <dbReference type="Proteomes" id="UP000029567"/>
    </source>
</evidence>
<sequence length="93" mass="9557">MPTIHTTDQLGTALRIARKQVGLTQPQLALAAGVGTRFIVDLESGKPTVRLEHVLRVIDALGGELQLGGLPEAAHEDGAGQAAAATEGADHDA</sequence>
<dbReference type="SMART" id="SM00530">
    <property type="entry name" value="HTH_XRE"/>
    <property type="match status" value="1"/>
</dbReference>
<accession>A0A0E3B782</accession>
<organism evidence="2 3">
    <name type="scientific">Comamonas thiooxydans</name>
    <dbReference type="NCBI Taxonomy" id="363952"/>
    <lineage>
        <taxon>Bacteria</taxon>
        <taxon>Pseudomonadati</taxon>
        <taxon>Pseudomonadota</taxon>
        <taxon>Betaproteobacteria</taxon>
        <taxon>Burkholderiales</taxon>
        <taxon>Comamonadaceae</taxon>
        <taxon>Comamonas</taxon>
    </lineage>
</organism>
<dbReference type="InterPro" id="IPR010982">
    <property type="entry name" value="Lambda_DNA-bd_dom_sf"/>
</dbReference>
<dbReference type="Pfam" id="PF01381">
    <property type="entry name" value="HTH_3"/>
    <property type="match status" value="1"/>
</dbReference>
<feature type="domain" description="HTH cro/C1-type" evidence="1">
    <location>
        <begin position="14"/>
        <end position="70"/>
    </location>
</feature>
<reference evidence="2 3" key="1">
    <citation type="submission" date="2013-09" db="EMBL/GenBank/DDBJ databases">
        <title>High correlation between genotypes and phenotypes of environmental bacteria Comamonas testosteroni strains.</title>
        <authorList>
            <person name="Liu L."/>
            <person name="Zhu W."/>
            <person name="Xia X."/>
            <person name="Xu B."/>
            <person name="Luo M."/>
            <person name="Wang G."/>
        </authorList>
    </citation>
    <scope>NUCLEOTIDE SEQUENCE [LARGE SCALE GENOMIC DNA]</scope>
    <source>
        <strain evidence="2 3">JL14</strain>
    </source>
</reference>
<evidence type="ECO:0000259" key="1">
    <source>
        <dbReference type="PROSITE" id="PS50943"/>
    </source>
</evidence>
<dbReference type="AlphaFoldDB" id="A0A0E3B782"/>
<dbReference type="Proteomes" id="UP000029567">
    <property type="component" value="Unassembled WGS sequence"/>
</dbReference>
<dbReference type="EMBL" id="AWTN01000159">
    <property type="protein sequence ID" value="KGG82237.1"/>
    <property type="molecule type" value="Genomic_DNA"/>
</dbReference>
<dbReference type="Gene3D" id="1.10.260.40">
    <property type="entry name" value="lambda repressor-like DNA-binding domains"/>
    <property type="match status" value="1"/>
</dbReference>
<dbReference type="PROSITE" id="PS50943">
    <property type="entry name" value="HTH_CROC1"/>
    <property type="match status" value="1"/>
</dbReference>
<dbReference type="GO" id="GO:0003677">
    <property type="term" value="F:DNA binding"/>
    <property type="evidence" value="ECO:0007669"/>
    <property type="project" value="InterPro"/>
</dbReference>
<dbReference type="InterPro" id="IPR001387">
    <property type="entry name" value="Cro/C1-type_HTH"/>
</dbReference>
<dbReference type="NCBIfam" id="TIGR03070">
    <property type="entry name" value="couple_hipB"/>
    <property type="match status" value="1"/>
</dbReference>
<protein>
    <submittedName>
        <fullName evidence="2">Transcriptional regulator</fullName>
    </submittedName>
</protein>
<gene>
    <name evidence="2" type="ORF">P245_27330</name>
</gene>